<gene>
    <name evidence="1" type="ORF">AN965_09740</name>
</gene>
<evidence type="ECO:0000313" key="2">
    <source>
        <dbReference type="Proteomes" id="UP000051061"/>
    </source>
</evidence>
<accession>A0A9D5DNK5</accession>
<dbReference type="AlphaFoldDB" id="A0A9D5DNK5"/>
<proteinExistence type="predicted"/>
<name>A0A9D5DNK5_9BACI</name>
<comment type="caution">
    <text evidence="1">The sequence shown here is derived from an EMBL/GenBank/DDBJ whole genome shotgun (WGS) entry which is preliminary data.</text>
</comment>
<organism evidence="1 2">
    <name type="scientific">Alkalicoccobacillus plakortidis</name>
    <dbReference type="NCBI Taxonomy" id="444060"/>
    <lineage>
        <taxon>Bacteria</taxon>
        <taxon>Bacillati</taxon>
        <taxon>Bacillota</taxon>
        <taxon>Bacilli</taxon>
        <taxon>Bacillales</taxon>
        <taxon>Bacillaceae</taxon>
        <taxon>Alkalicoccobacillus</taxon>
    </lineage>
</organism>
<keyword evidence="2" id="KW-1185">Reference proteome</keyword>
<dbReference type="Proteomes" id="UP000051061">
    <property type="component" value="Unassembled WGS sequence"/>
</dbReference>
<protein>
    <submittedName>
        <fullName evidence="1">Uncharacterized protein</fullName>
    </submittedName>
</protein>
<sequence length="128" mass="15563">MTEEERRDWLQQVFKLEELTYMLYSHSSDAMKSLENYEGDNRYVISLGFYQMAHQTFLAIFELYRNNDVLERGEYDQLIEAYQSFERNLTELIREKDTNSSWLQTQYESYKDAHGVYVKMVQDLRINR</sequence>
<evidence type="ECO:0000313" key="1">
    <source>
        <dbReference type="EMBL" id="KQL57224.1"/>
    </source>
</evidence>
<reference evidence="1 2" key="1">
    <citation type="submission" date="2015-09" db="EMBL/GenBank/DDBJ databases">
        <title>Genome sequencing project for genomic taxonomy and phylogenomics of Bacillus-like bacteria.</title>
        <authorList>
            <person name="Liu B."/>
            <person name="Wang J."/>
            <person name="Zhu Y."/>
            <person name="Liu G."/>
            <person name="Chen Q."/>
            <person name="Chen Z."/>
            <person name="Lan J."/>
            <person name="Che J."/>
            <person name="Ge C."/>
            <person name="Shi H."/>
            <person name="Pan Z."/>
            <person name="Liu X."/>
        </authorList>
    </citation>
    <scope>NUCLEOTIDE SEQUENCE [LARGE SCALE GENOMIC DNA]</scope>
    <source>
        <strain evidence="1 2">DSM 19153</strain>
    </source>
</reference>
<dbReference type="EMBL" id="LJJD01000016">
    <property type="protein sequence ID" value="KQL57224.1"/>
    <property type="molecule type" value="Genomic_DNA"/>
</dbReference>